<sequence length="73" mass="7878">MALLPLREKGWDEGCDQLKARGNHICAPHPNPSPARGEGLSSMPSCTSFRKCEICASRSAFAEMAESSFISAH</sequence>
<reference evidence="2" key="1">
    <citation type="journal article" date="2011" name="PLoS Genet.">
        <title>Azospirillum genomes reveal transition of bacteria from aquatic to terrestrial environments.</title>
        <authorList>
            <person name="Wisniewski-Dye F."/>
            <person name="Borziak K."/>
            <person name="Khalsa-Moyers G."/>
            <person name="Alexandre G."/>
            <person name="Sukharnikov L.O."/>
            <person name="Wuichet K."/>
            <person name="Hurst G.B."/>
            <person name="McDonald W.H."/>
            <person name="Robertson J.S."/>
            <person name="Barbe V."/>
            <person name="Calteau A."/>
            <person name="Rouy Z."/>
            <person name="Mangenot S."/>
            <person name="Prigent-Combaret C."/>
            <person name="Normand P."/>
            <person name="Boyer M."/>
            <person name="Siguier P."/>
            <person name="Dessaux Y."/>
            <person name="Elmerich C."/>
            <person name="Condemine G."/>
            <person name="Krishnen G."/>
            <person name="Kennedy I."/>
            <person name="Paterson A.H."/>
            <person name="Gonzalez V."/>
            <person name="Mavingui P."/>
            <person name="Zhulin I.B."/>
        </authorList>
    </citation>
    <scope>NUCLEOTIDE SEQUENCE [LARGE SCALE GENOMIC DNA]</scope>
    <source>
        <strain evidence="2">4B</strain>
    </source>
</reference>
<dbReference type="AlphaFoldDB" id="G7Z640"/>
<keyword evidence="2" id="KW-1185">Reference proteome</keyword>
<name>G7Z640_AZOL4</name>
<evidence type="ECO:0000313" key="2">
    <source>
        <dbReference type="Proteomes" id="UP000005667"/>
    </source>
</evidence>
<dbReference type="Proteomes" id="UP000005667">
    <property type="component" value="Chromosome"/>
</dbReference>
<dbReference type="KEGG" id="ali:AZOLI_1058"/>
<evidence type="ECO:0000313" key="1">
    <source>
        <dbReference type="EMBL" id="CBS86386.1"/>
    </source>
</evidence>
<organism evidence="1 2">
    <name type="scientific">Azospirillum lipoferum (strain 4B)</name>
    <dbReference type="NCBI Taxonomy" id="862719"/>
    <lineage>
        <taxon>Bacteria</taxon>
        <taxon>Pseudomonadati</taxon>
        <taxon>Pseudomonadota</taxon>
        <taxon>Alphaproteobacteria</taxon>
        <taxon>Rhodospirillales</taxon>
        <taxon>Azospirillaceae</taxon>
        <taxon>Azospirillum</taxon>
    </lineage>
</organism>
<dbReference type="EMBL" id="FQ311868">
    <property type="protein sequence ID" value="CBS86386.1"/>
    <property type="molecule type" value="Genomic_DNA"/>
</dbReference>
<accession>G7Z640</accession>
<proteinExistence type="predicted"/>
<gene>
    <name evidence="1" type="ordered locus">AZOLI_1058</name>
</gene>
<dbReference type="HOGENOM" id="CLU_2696592_0_0_5"/>
<protein>
    <submittedName>
        <fullName evidence="1">Uncharacterized protein</fullName>
    </submittedName>
</protein>